<protein>
    <submittedName>
        <fullName evidence="2">Class I SAM-dependent methyltransferase</fullName>
    </submittedName>
</protein>
<keyword evidence="2" id="KW-0489">Methyltransferase</keyword>
<dbReference type="Proteomes" id="UP000323824">
    <property type="component" value="Chromosome"/>
</dbReference>
<reference evidence="2 3" key="1">
    <citation type="submission" date="2019-02" db="EMBL/GenBank/DDBJ databases">
        <authorList>
            <person name="Fomenkov A."/>
            <person name="Dubinina G."/>
            <person name="Grabovich M."/>
            <person name="Vincze T."/>
            <person name="Roberts R.J."/>
        </authorList>
    </citation>
    <scope>NUCLEOTIDE SEQUENCE [LARGE SCALE GENOMIC DNA]</scope>
    <source>
        <strain evidence="2 3">P</strain>
    </source>
</reference>
<dbReference type="OrthoDB" id="9811589at2"/>
<evidence type="ECO:0000259" key="1">
    <source>
        <dbReference type="Pfam" id="PF13847"/>
    </source>
</evidence>
<dbReference type="Gene3D" id="2.20.25.110">
    <property type="entry name" value="S-adenosyl-L-methionine-dependent methyltransferases"/>
    <property type="match status" value="1"/>
</dbReference>
<proteinExistence type="predicted"/>
<dbReference type="GO" id="GO:0008168">
    <property type="term" value="F:methyltransferase activity"/>
    <property type="evidence" value="ECO:0007669"/>
    <property type="project" value="UniProtKB-KW"/>
</dbReference>
<name>A0A5C1QET4_9SPIO</name>
<accession>A0A5C1QET4</accession>
<evidence type="ECO:0000313" key="3">
    <source>
        <dbReference type="Proteomes" id="UP000323824"/>
    </source>
</evidence>
<gene>
    <name evidence="2" type="ORF">EW093_15780</name>
</gene>
<dbReference type="InterPro" id="IPR029063">
    <property type="entry name" value="SAM-dependent_MTases_sf"/>
</dbReference>
<dbReference type="EMBL" id="CP035807">
    <property type="protein sequence ID" value="QEN06081.1"/>
    <property type="molecule type" value="Genomic_DNA"/>
</dbReference>
<dbReference type="KEGG" id="sper:EW093_15780"/>
<sequence>MNICYDESFWKEFELLMYDRNRMDKTKEDVDNLFTLLKLEKGDKLLDVCCGFGRYSKLFALKGVETTGIDITKYYIDRAIESGKGVKNLDYILGDITELKEIDKYDYAINMFTSFGLLDSEDDEIEGLKNVFNGLKPGGKYLIDTQGKELLCRDYERNIWFESGGVKVFLEYIVKDCFTVLQSKWMYYKDSVMHERTFDTRIYSAVELATMMYSVGFKEVEIFGNYSGDPYNMDSKRLVVIGTK</sequence>
<dbReference type="GO" id="GO:0032259">
    <property type="term" value="P:methylation"/>
    <property type="evidence" value="ECO:0007669"/>
    <property type="project" value="UniProtKB-KW"/>
</dbReference>
<dbReference type="CDD" id="cd02440">
    <property type="entry name" value="AdoMet_MTases"/>
    <property type="match status" value="1"/>
</dbReference>
<keyword evidence="2" id="KW-0808">Transferase</keyword>
<dbReference type="RefSeq" id="WP_149569315.1">
    <property type="nucleotide sequence ID" value="NZ_CP035807.1"/>
</dbReference>
<dbReference type="InterPro" id="IPR025714">
    <property type="entry name" value="Methyltranfer_dom"/>
</dbReference>
<keyword evidence="3" id="KW-1185">Reference proteome</keyword>
<dbReference type="PANTHER" id="PTHR43861">
    <property type="entry name" value="TRANS-ACONITATE 2-METHYLTRANSFERASE-RELATED"/>
    <property type="match status" value="1"/>
</dbReference>
<dbReference type="SUPFAM" id="SSF53335">
    <property type="entry name" value="S-adenosyl-L-methionine-dependent methyltransferases"/>
    <property type="match status" value="1"/>
</dbReference>
<feature type="domain" description="Methyltransferase" evidence="1">
    <location>
        <begin position="40"/>
        <end position="147"/>
    </location>
</feature>
<dbReference type="Gene3D" id="3.40.50.150">
    <property type="entry name" value="Vaccinia Virus protein VP39"/>
    <property type="match status" value="1"/>
</dbReference>
<evidence type="ECO:0000313" key="2">
    <source>
        <dbReference type="EMBL" id="QEN06081.1"/>
    </source>
</evidence>
<organism evidence="2 3">
    <name type="scientific">Thiospirochaeta perfilievii</name>
    <dbReference type="NCBI Taxonomy" id="252967"/>
    <lineage>
        <taxon>Bacteria</taxon>
        <taxon>Pseudomonadati</taxon>
        <taxon>Spirochaetota</taxon>
        <taxon>Spirochaetia</taxon>
        <taxon>Spirochaetales</taxon>
        <taxon>Spirochaetaceae</taxon>
        <taxon>Thiospirochaeta</taxon>
    </lineage>
</organism>
<dbReference type="Pfam" id="PF13847">
    <property type="entry name" value="Methyltransf_31"/>
    <property type="match status" value="1"/>
</dbReference>
<reference evidence="2 3" key="2">
    <citation type="submission" date="2019-09" db="EMBL/GenBank/DDBJ databases">
        <title>Complete Genome Sequence and Methylome Analysis of free living Spirochaetas.</title>
        <authorList>
            <person name="Leshcheva N."/>
            <person name="Mikheeva N."/>
        </authorList>
    </citation>
    <scope>NUCLEOTIDE SEQUENCE [LARGE SCALE GENOMIC DNA]</scope>
    <source>
        <strain evidence="2 3">P</strain>
    </source>
</reference>
<dbReference type="AlphaFoldDB" id="A0A5C1QET4"/>